<proteinExistence type="inferred from homology"/>
<accession>A0A061QMK6</accession>
<evidence type="ECO:0000256" key="6">
    <source>
        <dbReference type="ARBA" id="ARBA00022432"/>
    </source>
</evidence>
<name>A0A061QMK6_9CHLO</name>
<dbReference type="AlphaFoldDB" id="A0A061QMK6"/>
<evidence type="ECO:0000313" key="10">
    <source>
        <dbReference type="EMBL" id="JAC66067.1"/>
    </source>
</evidence>
<dbReference type="InterPro" id="IPR000652">
    <property type="entry name" value="Triosephosphate_isomerase"/>
</dbReference>
<keyword evidence="8 9" id="KW-0413">Isomerase</keyword>
<gene>
    <name evidence="9" type="primary">TPIA</name>
    <name evidence="11" type="ORF">TSPGSL018_13251</name>
    <name evidence="10" type="ORF">TSPGSL018_14557</name>
    <name evidence="12" type="ORF">TSPGSL018_18269</name>
    <name evidence="9" type="ORF">TSPGSL018_30973</name>
</gene>
<dbReference type="GO" id="GO:0006096">
    <property type="term" value="P:glycolytic process"/>
    <property type="evidence" value="ECO:0007669"/>
    <property type="project" value="UniProtKB-KW"/>
</dbReference>
<dbReference type="EMBL" id="GBEZ01020618">
    <property type="protein sequence ID" value="JAC66067.1"/>
    <property type="molecule type" value="Transcribed_RNA"/>
</dbReference>
<organism evidence="9">
    <name type="scientific">Tetraselmis sp. GSL018</name>
    <dbReference type="NCBI Taxonomy" id="582737"/>
    <lineage>
        <taxon>Eukaryota</taxon>
        <taxon>Viridiplantae</taxon>
        <taxon>Chlorophyta</taxon>
        <taxon>core chlorophytes</taxon>
        <taxon>Chlorodendrophyceae</taxon>
        <taxon>Chlorodendrales</taxon>
        <taxon>Chlorodendraceae</taxon>
        <taxon>Tetraselmis</taxon>
    </lineage>
</organism>
<keyword evidence="6" id="KW-0312">Gluconeogenesis</keyword>
<comment type="similarity">
    <text evidence="3">Belongs to the triosephosphate isomerase family.</text>
</comment>
<comment type="subunit">
    <text evidence="4">Homodimer.</text>
</comment>
<dbReference type="NCBIfam" id="TIGR00419">
    <property type="entry name" value="tim"/>
    <property type="match status" value="1"/>
</dbReference>
<dbReference type="PANTHER" id="PTHR21139">
    <property type="entry name" value="TRIOSEPHOSPHATE ISOMERASE"/>
    <property type="match status" value="1"/>
</dbReference>
<dbReference type="GO" id="GO:0004807">
    <property type="term" value="F:triose-phosphate isomerase activity"/>
    <property type="evidence" value="ECO:0007669"/>
    <property type="project" value="UniProtKB-EC"/>
</dbReference>
<dbReference type="EMBL" id="GBEZ01020030">
    <property type="protein sequence ID" value="JAC66603.1"/>
    <property type="molecule type" value="Transcribed_RNA"/>
</dbReference>
<sequence>MVPVVCTRRPIVGGNWKCNGTLKSISALLDVYNSAKIEGADHIDVVIAPASLHISHVIGKLRSDWSVAAQNCWTGQGAYTGEKSADQIADIGCQWVILGHSERRQIMGEECELIAKKAKVALDDGLSVMVCIGETEEERDAGRTLDVIHEQLTPVAEYIKDWSRVVIAYEPIWAIGTGKVATPEMAQEAHADIRNWIQEHVSHEVAETVRIMYGGSVNAGNCEGLLAGQDIDGFLVGGASLKPDFCDIVETVSKLRLAP</sequence>
<dbReference type="PROSITE" id="PS51440">
    <property type="entry name" value="TIM_2"/>
    <property type="match status" value="1"/>
</dbReference>
<keyword evidence="7" id="KW-0324">Glycolysis</keyword>
<evidence type="ECO:0000256" key="8">
    <source>
        <dbReference type="ARBA" id="ARBA00023235"/>
    </source>
</evidence>
<dbReference type="EC" id="5.3.1.1" evidence="5"/>
<dbReference type="SUPFAM" id="SSF51351">
    <property type="entry name" value="Triosephosphate isomerase (TIM)"/>
    <property type="match status" value="1"/>
</dbReference>
<dbReference type="GO" id="GO:0006094">
    <property type="term" value="P:gluconeogenesis"/>
    <property type="evidence" value="ECO:0007669"/>
    <property type="project" value="UniProtKB-KW"/>
</dbReference>
<dbReference type="GO" id="GO:0046166">
    <property type="term" value="P:glyceraldehyde-3-phosphate biosynthetic process"/>
    <property type="evidence" value="ECO:0007669"/>
    <property type="project" value="TreeGrafter"/>
</dbReference>
<reference evidence="9" key="1">
    <citation type="submission" date="2014-05" db="EMBL/GenBank/DDBJ databases">
        <title>The transcriptome of the halophilic microalga Tetraselmis sp. GSL018 isolated from the Great Salt Lake, Utah.</title>
        <authorList>
            <person name="Jinkerson R.E."/>
            <person name="D'Adamo S."/>
            <person name="Posewitz M.C."/>
        </authorList>
    </citation>
    <scope>NUCLEOTIDE SEQUENCE</scope>
    <source>
        <strain evidence="9">GSL018</strain>
    </source>
</reference>
<protein>
    <recommendedName>
        <fullName evidence="5">triose-phosphate isomerase</fullName>
        <ecNumber evidence="5">5.3.1.1</ecNumber>
    </recommendedName>
</protein>
<dbReference type="EMBL" id="GBEZ01027719">
    <property type="protein sequence ID" value="JAC59624.1"/>
    <property type="molecule type" value="Transcribed_RNA"/>
</dbReference>
<dbReference type="Gene3D" id="3.20.20.70">
    <property type="entry name" value="Aldolase class I"/>
    <property type="match status" value="1"/>
</dbReference>
<evidence type="ECO:0000313" key="11">
    <source>
        <dbReference type="EMBL" id="JAC66603.1"/>
    </source>
</evidence>
<dbReference type="HAMAP" id="MF_00147_B">
    <property type="entry name" value="TIM_B"/>
    <property type="match status" value="1"/>
</dbReference>
<evidence type="ECO:0000256" key="7">
    <source>
        <dbReference type="ARBA" id="ARBA00023152"/>
    </source>
</evidence>
<evidence type="ECO:0000256" key="1">
    <source>
        <dbReference type="ARBA" id="ARBA00004680"/>
    </source>
</evidence>
<dbReference type="FunFam" id="3.20.20.70:FF:000020">
    <property type="entry name" value="Triosephosphate isomerase"/>
    <property type="match status" value="1"/>
</dbReference>
<evidence type="ECO:0000256" key="5">
    <source>
        <dbReference type="ARBA" id="ARBA00011940"/>
    </source>
</evidence>
<dbReference type="InterPro" id="IPR020861">
    <property type="entry name" value="Triosephosphate_isomerase_AS"/>
</dbReference>
<dbReference type="PROSITE" id="PS00171">
    <property type="entry name" value="TIM_1"/>
    <property type="match status" value="1"/>
</dbReference>
<dbReference type="GO" id="GO:0005829">
    <property type="term" value="C:cytosol"/>
    <property type="evidence" value="ECO:0007669"/>
    <property type="project" value="TreeGrafter"/>
</dbReference>
<dbReference type="InterPro" id="IPR013785">
    <property type="entry name" value="Aldolase_TIM"/>
</dbReference>
<dbReference type="CDD" id="cd00311">
    <property type="entry name" value="TIM"/>
    <property type="match status" value="1"/>
</dbReference>
<dbReference type="PANTHER" id="PTHR21139:SF2">
    <property type="entry name" value="TRIOSEPHOSPHATE ISOMERASE"/>
    <property type="match status" value="1"/>
</dbReference>
<evidence type="ECO:0000256" key="3">
    <source>
        <dbReference type="ARBA" id="ARBA00007422"/>
    </source>
</evidence>
<comment type="pathway">
    <text evidence="1">Carbohydrate degradation; glycolysis; D-glyceraldehyde 3-phosphate from glycerone phosphate: step 1/1.</text>
</comment>
<evidence type="ECO:0000256" key="4">
    <source>
        <dbReference type="ARBA" id="ARBA00011738"/>
    </source>
</evidence>
<evidence type="ECO:0000256" key="2">
    <source>
        <dbReference type="ARBA" id="ARBA00004742"/>
    </source>
</evidence>
<evidence type="ECO:0000313" key="9">
    <source>
        <dbReference type="EMBL" id="JAC59624.1"/>
    </source>
</evidence>
<comment type="pathway">
    <text evidence="2">Carbohydrate biosynthesis; gluconeogenesis.</text>
</comment>
<evidence type="ECO:0000313" key="12">
    <source>
        <dbReference type="EMBL" id="JAC77209.1"/>
    </source>
</evidence>
<dbReference type="GO" id="GO:0019563">
    <property type="term" value="P:glycerol catabolic process"/>
    <property type="evidence" value="ECO:0007669"/>
    <property type="project" value="TreeGrafter"/>
</dbReference>
<dbReference type="EMBL" id="GBEZ01008325">
    <property type="protein sequence ID" value="JAC77209.1"/>
    <property type="molecule type" value="Transcribed_RNA"/>
</dbReference>
<dbReference type="Pfam" id="PF00121">
    <property type="entry name" value="TIM"/>
    <property type="match status" value="1"/>
</dbReference>
<dbReference type="InterPro" id="IPR022896">
    <property type="entry name" value="TrioseP_Isoase_bac/euk"/>
</dbReference>
<dbReference type="InterPro" id="IPR035990">
    <property type="entry name" value="TIM_sf"/>
</dbReference>